<comment type="caution">
    <text evidence="4">The sequence shown here is derived from an EMBL/GenBank/DDBJ whole genome shotgun (WGS) entry which is preliminary data.</text>
</comment>
<evidence type="ECO:0000313" key="5">
    <source>
        <dbReference type="Proteomes" id="UP000586093"/>
    </source>
</evidence>
<dbReference type="Pfam" id="PF12710">
    <property type="entry name" value="HAD"/>
    <property type="match status" value="1"/>
</dbReference>
<protein>
    <submittedName>
        <fullName evidence="4">HAD-IB family hydrolase</fullName>
    </submittedName>
</protein>
<evidence type="ECO:0000256" key="1">
    <source>
        <dbReference type="ARBA" id="ARBA00022723"/>
    </source>
</evidence>
<dbReference type="PANTHER" id="PTHR43344:SF13">
    <property type="entry name" value="PHOSPHATASE RV3661-RELATED"/>
    <property type="match status" value="1"/>
</dbReference>
<proteinExistence type="predicted"/>
<reference evidence="4 5" key="1">
    <citation type="submission" date="2020-08" db="EMBL/GenBank/DDBJ databases">
        <title>Aquariorum lacteus gen. nov., sp. nov., a new member of the family Comamonadaceae, isolated from freshwater aquarium.</title>
        <authorList>
            <person name="Chun S.-J."/>
        </authorList>
    </citation>
    <scope>NUCLEOTIDE SEQUENCE [LARGE SCALE GENOMIC DNA]</scope>
    <source>
        <strain evidence="4 5">SJAQ100</strain>
    </source>
</reference>
<dbReference type="InterPro" id="IPR050582">
    <property type="entry name" value="HAD-like_SerB"/>
</dbReference>
<accession>A0A839HGZ0</accession>
<dbReference type="InterPro" id="IPR006385">
    <property type="entry name" value="HAD_hydro_SerB1"/>
</dbReference>
<dbReference type="SUPFAM" id="SSF56784">
    <property type="entry name" value="HAD-like"/>
    <property type="match status" value="1"/>
</dbReference>
<dbReference type="InterPro" id="IPR036412">
    <property type="entry name" value="HAD-like_sf"/>
</dbReference>
<dbReference type="NCBIfam" id="TIGR01490">
    <property type="entry name" value="HAD-SF-IB-hyp1"/>
    <property type="match status" value="1"/>
</dbReference>
<dbReference type="EMBL" id="JACIVI010000001">
    <property type="protein sequence ID" value="MBB1161627.1"/>
    <property type="molecule type" value="Genomic_DNA"/>
</dbReference>
<dbReference type="GO" id="GO:0046872">
    <property type="term" value="F:metal ion binding"/>
    <property type="evidence" value="ECO:0007669"/>
    <property type="project" value="UniProtKB-KW"/>
</dbReference>
<dbReference type="AlphaFoldDB" id="A0A839HGZ0"/>
<dbReference type="Gene3D" id="3.40.50.1000">
    <property type="entry name" value="HAD superfamily/HAD-like"/>
    <property type="match status" value="1"/>
</dbReference>
<dbReference type="InterPro" id="IPR023214">
    <property type="entry name" value="HAD_sf"/>
</dbReference>
<dbReference type="NCBIfam" id="TIGR01488">
    <property type="entry name" value="HAD-SF-IB"/>
    <property type="match status" value="1"/>
</dbReference>
<gene>
    <name evidence="4" type="ORF">H4F90_06505</name>
</gene>
<evidence type="ECO:0000313" key="4">
    <source>
        <dbReference type="EMBL" id="MBB1161627.1"/>
    </source>
</evidence>
<keyword evidence="5" id="KW-1185">Reference proteome</keyword>
<dbReference type="GO" id="GO:0016787">
    <property type="term" value="F:hydrolase activity"/>
    <property type="evidence" value="ECO:0007669"/>
    <property type="project" value="UniProtKB-KW"/>
</dbReference>
<name>A0A839HGZ0_9BURK</name>
<dbReference type="Gene3D" id="1.20.1440.100">
    <property type="entry name" value="SG protein - dephosphorylation function"/>
    <property type="match status" value="1"/>
</dbReference>
<sequence length="222" mass="23919">MALFDLDHTLVPFDTGMAWTQHLIAQGELEAHYADDYLAACQAYVAGTLDILALHRRMVGAIAGHPRPRLDALRATLAEGLQARVPQATRDTVAAHRAAGHACLIVTATTRYVAEAFAPLFGIDTVLATEPAVDAAGRWTGEVEGEPCFRAGKIRHVERWLEARGLSLASAGPSWFYSDSISDLPLLEAVDHPVAVRPDARLAALAAERGWPIRRLDGSDPA</sequence>
<dbReference type="PANTHER" id="PTHR43344">
    <property type="entry name" value="PHOSPHOSERINE PHOSPHATASE"/>
    <property type="match status" value="1"/>
</dbReference>
<organism evidence="4 5">
    <name type="scientific">Aquariibacter albus</name>
    <dbReference type="NCBI Taxonomy" id="2759899"/>
    <lineage>
        <taxon>Bacteria</taxon>
        <taxon>Pseudomonadati</taxon>
        <taxon>Pseudomonadota</taxon>
        <taxon>Betaproteobacteria</taxon>
        <taxon>Burkholderiales</taxon>
        <taxon>Sphaerotilaceae</taxon>
        <taxon>Aquariibacter</taxon>
    </lineage>
</organism>
<keyword evidence="3" id="KW-0460">Magnesium</keyword>
<evidence type="ECO:0000256" key="2">
    <source>
        <dbReference type="ARBA" id="ARBA00022801"/>
    </source>
</evidence>
<evidence type="ECO:0000256" key="3">
    <source>
        <dbReference type="ARBA" id="ARBA00022842"/>
    </source>
</evidence>
<keyword evidence="2 4" id="KW-0378">Hydrolase</keyword>
<dbReference type="Proteomes" id="UP000586093">
    <property type="component" value="Unassembled WGS sequence"/>
</dbReference>
<keyword evidence="1" id="KW-0479">Metal-binding</keyword>